<dbReference type="PROSITE" id="PS50994">
    <property type="entry name" value="INTEGRASE"/>
    <property type="match status" value="1"/>
</dbReference>
<dbReference type="EMBL" id="JACGWJ010000006">
    <property type="protein sequence ID" value="KAL0413052.1"/>
    <property type="molecule type" value="Genomic_DNA"/>
</dbReference>
<protein>
    <submittedName>
        <fullName evidence="5">Retrovirus-related Pol polyprotein from transposon RE2</fullName>
    </submittedName>
</protein>
<keyword evidence="2" id="KW-0378">Hydrolase</keyword>
<evidence type="ECO:0000259" key="4">
    <source>
        <dbReference type="PROSITE" id="PS50994"/>
    </source>
</evidence>
<dbReference type="GO" id="GO:0008270">
    <property type="term" value="F:zinc ion binding"/>
    <property type="evidence" value="ECO:0007669"/>
    <property type="project" value="InterPro"/>
</dbReference>
<reference evidence="5" key="2">
    <citation type="journal article" date="2024" name="Plant">
        <title>Genomic evolution and insights into agronomic trait innovations of Sesamum species.</title>
        <authorList>
            <person name="Miao H."/>
            <person name="Wang L."/>
            <person name="Qu L."/>
            <person name="Liu H."/>
            <person name="Sun Y."/>
            <person name="Le M."/>
            <person name="Wang Q."/>
            <person name="Wei S."/>
            <person name="Zheng Y."/>
            <person name="Lin W."/>
            <person name="Duan Y."/>
            <person name="Cao H."/>
            <person name="Xiong S."/>
            <person name="Wang X."/>
            <person name="Wei L."/>
            <person name="Li C."/>
            <person name="Ma Q."/>
            <person name="Ju M."/>
            <person name="Zhao R."/>
            <person name="Li G."/>
            <person name="Mu C."/>
            <person name="Tian Q."/>
            <person name="Mei H."/>
            <person name="Zhang T."/>
            <person name="Gao T."/>
            <person name="Zhang H."/>
        </authorList>
    </citation>
    <scope>NUCLEOTIDE SEQUENCE</scope>
    <source>
        <strain evidence="5">G02</strain>
    </source>
</reference>
<feature type="compositionally biased region" description="Low complexity" evidence="3">
    <location>
        <begin position="160"/>
        <end position="171"/>
    </location>
</feature>
<dbReference type="Pfam" id="PF14223">
    <property type="entry name" value="Retrotran_gag_2"/>
    <property type="match status" value="1"/>
</dbReference>
<reference evidence="5" key="1">
    <citation type="submission" date="2020-06" db="EMBL/GenBank/DDBJ databases">
        <authorList>
            <person name="Li T."/>
            <person name="Hu X."/>
            <person name="Zhang T."/>
            <person name="Song X."/>
            <person name="Zhang H."/>
            <person name="Dai N."/>
            <person name="Sheng W."/>
            <person name="Hou X."/>
            <person name="Wei L."/>
        </authorList>
    </citation>
    <scope>NUCLEOTIDE SEQUENCE</scope>
    <source>
        <strain evidence="5">G02</strain>
        <tissue evidence="5">Leaf</tissue>
    </source>
</reference>
<dbReference type="PANTHER" id="PTHR42648">
    <property type="entry name" value="TRANSPOSASE, PUTATIVE-RELATED"/>
    <property type="match status" value="1"/>
</dbReference>
<dbReference type="PANTHER" id="PTHR42648:SF27">
    <property type="entry name" value="RNA-DIRECTED DNA POLYMERASE"/>
    <property type="match status" value="1"/>
</dbReference>
<comment type="caution">
    <text evidence="5">The sequence shown here is derived from an EMBL/GenBank/DDBJ whole genome shotgun (WGS) entry which is preliminary data.</text>
</comment>
<dbReference type="Gene3D" id="3.30.420.10">
    <property type="entry name" value="Ribonuclease H-like superfamily/Ribonuclease H"/>
    <property type="match status" value="1"/>
</dbReference>
<dbReference type="InterPro" id="IPR036875">
    <property type="entry name" value="Znf_CCHC_sf"/>
</dbReference>
<sequence length="664" mass="75252">METNKFNGTNYNDWLRNLRIVLDFENDGYDWDKPLPTALPEASSPEESLTFEKWHEDNHKVRSIILASMTNEIQKQYGRLEDVPSIMLRMKDVYAVPDRHIRYSATKAFFGTKMAEGSSVQSHGVKMLSLVEKLEDLKAGLNNDTKGARRWKRKKGKGTGVTATASTGGAPPAAPKEKGKGKFGGFQQSKANDVCIHYRGKGHWKRECPHLLSNPSMFVVEINMISNSASWVLYTGCGAHICNDLQDKEVGDSKSLEIDNLDYLPTCESYLKGKMTKKPFDGQSTVANSLLDLVHTDVCGPLSIPARGGFSYFITFTNDHSWYGYIYLMRYKSEAFGRFKEYRLEVENQTNRKIKALRSDRGGEYLSGEFIDYLKENGILSQWTPPGTPQLNGVAERRSRTLLDIVRSMMSFTELSPSFWGYALETAAKLLNIAPSKSIPQTPYEIWHGKPASYKYLRVWGSPAYVKRLVGDKLDSSCSLCRFIGYLKETAGYYFYDPAEQKIFVSRKAVFLKKDFSSDNRRDEVLIEESSGEPHYDNTILFEPTVHTDGAPVLRRSTRKSRIPKRYGFVGLTSQLDNEPKTYGEVMSDIDSDKWLDAMKSEIDSIGSNQVWTLVDPPKGIRPVGCKWVYKRKLGADGEVMAFKARLVEKGYTQRPRVDFGETY</sequence>
<dbReference type="GO" id="GO:0016787">
    <property type="term" value="F:hydrolase activity"/>
    <property type="evidence" value="ECO:0007669"/>
    <property type="project" value="UniProtKB-KW"/>
</dbReference>
<dbReference type="GO" id="GO:0003676">
    <property type="term" value="F:nucleic acid binding"/>
    <property type="evidence" value="ECO:0007669"/>
    <property type="project" value="InterPro"/>
</dbReference>
<feature type="region of interest" description="Disordered" evidence="3">
    <location>
        <begin position="145"/>
        <end position="183"/>
    </location>
</feature>
<proteinExistence type="predicted"/>
<organism evidence="5">
    <name type="scientific">Sesamum radiatum</name>
    <name type="common">Black benniseed</name>
    <dbReference type="NCBI Taxonomy" id="300843"/>
    <lineage>
        <taxon>Eukaryota</taxon>
        <taxon>Viridiplantae</taxon>
        <taxon>Streptophyta</taxon>
        <taxon>Embryophyta</taxon>
        <taxon>Tracheophyta</taxon>
        <taxon>Spermatophyta</taxon>
        <taxon>Magnoliopsida</taxon>
        <taxon>eudicotyledons</taxon>
        <taxon>Gunneridae</taxon>
        <taxon>Pentapetalae</taxon>
        <taxon>asterids</taxon>
        <taxon>lamiids</taxon>
        <taxon>Lamiales</taxon>
        <taxon>Pedaliaceae</taxon>
        <taxon>Sesamum</taxon>
    </lineage>
</organism>
<feature type="compositionally biased region" description="Basic residues" evidence="3">
    <location>
        <begin position="148"/>
        <end position="157"/>
    </location>
</feature>
<evidence type="ECO:0000256" key="1">
    <source>
        <dbReference type="ARBA" id="ARBA00022723"/>
    </source>
</evidence>
<evidence type="ECO:0000256" key="2">
    <source>
        <dbReference type="ARBA" id="ARBA00022801"/>
    </source>
</evidence>
<dbReference type="GO" id="GO:0015074">
    <property type="term" value="P:DNA integration"/>
    <property type="evidence" value="ECO:0007669"/>
    <property type="project" value="InterPro"/>
</dbReference>
<dbReference type="InterPro" id="IPR001584">
    <property type="entry name" value="Integrase_cat-core"/>
</dbReference>
<evidence type="ECO:0000256" key="3">
    <source>
        <dbReference type="SAM" id="MobiDB-lite"/>
    </source>
</evidence>
<accession>A0AAW2U802</accession>
<name>A0AAW2U802_SESRA</name>
<dbReference type="InterPro" id="IPR013103">
    <property type="entry name" value="RVT_2"/>
</dbReference>
<dbReference type="SUPFAM" id="SSF57756">
    <property type="entry name" value="Retrovirus zinc finger-like domains"/>
    <property type="match status" value="1"/>
</dbReference>
<keyword evidence="1" id="KW-0479">Metal-binding</keyword>
<feature type="domain" description="Integrase catalytic" evidence="4">
    <location>
        <begin position="275"/>
        <end position="451"/>
    </location>
</feature>
<dbReference type="InterPro" id="IPR012337">
    <property type="entry name" value="RNaseH-like_sf"/>
</dbReference>
<dbReference type="Pfam" id="PF25597">
    <property type="entry name" value="SH3_retrovirus"/>
    <property type="match status" value="1"/>
</dbReference>
<dbReference type="Pfam" id="PF07727">
    <property type="entry name" value="RVT_2"/>
    <property type="match status" value="1"/>
</dbReference>
<dbReference type="SUPFAM" id="SSF53098">
    <property type="entry name" value="Ribonuclease H-like"/>
    <property type="match status" value="1"/>
</dbReference>
<dbReference type="InterPro" id="IPR039537">
    <property type="entry name" value="Retrotran_Ty1/copia-like"/>
</dbReference>
<evidence type="ECO:0000313" key="5">
    <source>
        <dbReference type="EMBL" id="KAL0413052.1"/>
    </source>
</evidence>
<dbReference type="InterPro" id="IPR057670">
    <property type="entry name" value="SH3_retrovirus"/>
</dbReference>
<dbReference type="AlphaFoldDB" id="A0AAW2U802"/>
<dbReference type="InterPro" id="IPR036397">
    <property type="entry name" value="RNaseH_sf"/>
</dbReference>
<gene>
    <name evidence="5" type="ORF">Sradi_1506900</name>
</gene>